<comment type="caution">
    <text evidence="2">The sequence shown here is derived from an EMBL/GenBank/DDBJ whole genome shotgun (WGS) entry which is preliminary data.</text>
</comment>
<feature type="domain" description="Na+-translocating membrane potential-generating system MpsC" evidence="1">
    <location>
        <begin position="4"/>
        <end position="106"/>
    </location>
</feature>
<dbReference type="Pfam" id="PF10057">
    <property type="entry name" value="MpsC"/>
    <property type="match status" value="1"/>
</dbReference>
<proteinExistence type="predicted"/>
<keyword evidence="3" id="KW-1185">Reference proteome</keyword>
<gene>
    <name evidence="2" type="ORF">GCM10007362_21440</name>
</gene>
<evidence type="ECO:0000313" key="3">
    <source>
        <dbReference type="Proteomes" id="UP000605427"/>
    </source>
</evidence>
<organism evidence="2 3">
    <name type="scientific">Saccharibacillus endophyticus</name>
    <dbReference type="NCBI Taxonomy" id="2060666"/>
    <lineage>
        <taxon>Bacteria</taxon>
        <taxon>Bacillati</taxon>
        <taxon>Bacillota</taxon>
        <taxon>Bacilli</taxon>
        <taxon>Bacillales</taxon>
        <taxon>Paenibacillaceae</taxon>
        <taxon>Saccharibacillus</taxon>
    </lineage>
</organism>
<name>A0ABQ1ZRU6_9BACL</name>
<protein>
    <recommendedName>
        <fullName evidence="1">Na+-translocating membrane potential-generating system MpsC domain-containing protein</fullName>
    </recommendedName>
</protein>
<dbReference type="EMBL" id="BMDD01000002">
    <property type="protein sequence ID" value="GGH77536.1"/>
    <property type="molecule type" value="Genomic_DNA"/>
</dbReference>
<evidence type="ECO:0000259" key="1">
    <source>
        <dbReference type="Pfam" id="PF10057"/>
    </source>
</evidence>
<sequence>METKEIVQSITGFVGKLLRARFGKGPEALSVFLDKQSVVLTLNRFTNPVEDELLAREDEKTFRYTRELLIKSLIPDIQTFFEQELGLPPMNFFYDWNIGQASGMITGLVRDESKILKAAQDYPGRESVHKQIADLLGKVQTTPDLILSWWIDPDNLLVFRKGLAILLEKEFNDLGQSDILKTAKRKLEKGLLWQDARIGSALGRQMTDLYIDWDFDRDDSVLICRFGG</sequence>
<dbReference type="Proteomes" id="UP000605427">
    <property type="component" value="Unassembled WGS sequence"/>
</dbReference>
<dbReference type="RefSeq" id="WP_172247498.1">
    <property type="nucleotide sequence ID" value="NZ_BMDD01000002.1"/>
</dbReference>
<reference evidence="3" key="1">
    <citation type="journal article" date="2019" name="Int. J. Syst. Evol. Microbiol.">
        <title>The Global Catalogue of Microorganisms (GCM) 10K type strain sequencing project: providing services to taxonomists for standard genome sequencing and annotation.</title>
        <authorList>
            <consortium name="The Broad Institute Genomics Platform"/>
            <consortium name="The Broad Institute Genome Sequencing Center for Infectious Disease"/>
            <person name="Wu L."/>
            <person name="Ma J."/>
        </authorList>
    </citation>
    <scope>NUCLEOTIDE SEQUENCE [LARGE SCALE GENOMIC DNA]</scope>
    <source>
        <strain evidence="3">CCM 8702</strain>
    </source>
</reference>
<accession>A0ABQ1ZRU6</accession>
<dbReference type="InterPro" id="IPR018745">
    <property type="entry name" value="MpsC"/>
</dbReference>
<evidence type="ECO:0000313" key="2">
    <source>
        <dbReference type="EMBL" id="GGH77536.1"/>
    </source>
</evidence>